<dbReference type="EMBL" id="CP027231">
    <property type="protein sequence ID" value="AVM51961.1"/>
    <property type="molecule type" value="Genomic_DNA"/>
</dbReference>
<dbReference type="Gene3D" id="1.10.1740.10">
    <property type="match status" value="1"/>
</dbReference>
<accession>A0ABM6T5H6</accession>
<keyword evidence="2" id="KW-0805">Transcription regulation</keyword>
<evidence type="ECO:0000313" key="8">
    <source>
        <dbReference type="Proteomes" id="UP000238304"/>
    </source>
</evidence>
<dbReference type="InterPro" id="IPR013325">
    <property type="entry name" value="RNA_pol_sigma_r2"/>
</dbReference>
<dbReference type="RefSeq" id="WP_106040343.1">
    <property type="nucleotide sequence ID" value="NZ_CALHZC010000066.1"/>
</dbReference>
<evidence type="ECO:0000256" key="1">
    <source>
        <dbReference type="ARBA" id="ARBA00010641"/>
    </source>
</evidence>
<reference evidence="7 8" key="1">
    <citation type="submission" date="2018-02" db="EMBL/GenBank/DDBJ databases">
        <authorList>
            <person name="Holder M.E."/>
            <person name="Ajami N.J."/>
            <person name="Petrosino J.F."/>
        </authorList>
    </citation>
    <scope>NUCLEOTIDE SEQUENCE [LARGE SCALE GENOMIC DNA]</scope>
    <source>
        <strain evidence="7 8">ATCC 33285</strain>
    </source>
</reference>
<comment type="similarity">
    <text evidence="1">Belongs to the sigma-70 factor family. ECF subfamily.</text>
</comment>
<keyword evidence="8" id="KW-1185">Reference proteome</keyword>
<dbReference type="PANTHER" id="PTHR43133:SF46">
    <property type="entry name" value="RNA POLYMERASE SIGMA-70 FACTOR ECF SUBFAMILY"/>
    <property type="match status" value="1"/>
</dbReference>
<organism evidence="7 8">
    <name type="scientific">Bacteroides zoogleoformans</name>
    <dbReference type="NCBI Taxonomy" id="28119"/>
    <lineage>
        <taxon>Bacteria</taxon>
        <taxon>Pseudomonadati</taxon>
        <taxon>Bacteroidota</taxon>
        <taxon>Bacteroidia</taxon>
        <taxon>Bacteroidales</taxon>
        <taxon>Bacteroidaceae</taxon>
        <taxon>Bacteroides</taxon>
    </lineage>
</organism>
<feature type="domain" description="RNA polymerase sigma-70 region 2" evidence="5">
    <location>
        <begin position="27"/>
        <end position="88"/>
    </location>
</feature>
<dbReference type="NCBIfam" id="TIGR02937">
    <property type="entry name" value="sigma70-ECF"/>
    <property type="match status" value="1"/>
</dbReference>
<dbReference type="InterPro" id="IPR013324">
    <property type="entry name" value="RNA_pol_sigma_r3/r4-like"/>
</dbReference>
<proteinExistence type="inferred from homology"/>
<evidence type="ECO:0000313" key="7">
    <source>
        <dbReference type="EMBL" id="AVM51961.1"/>
    </source>
</evidence>
<dbReference type="InterPro" id="IPR036388">
    <property type="entry name" value="WH-like_DNA-bd_sf"/>
</dbReference>
<gene>
    <name evidence="7" type="ORF">C4H11_02425</name>
</gene>
<sequence>MLLNINDNKGLIIALQTDKEVAFDFVYRAYFPRLCAFCSQYLNEQEDIEEVVQETMLWLWENTSTLMVDLSLKTLLFVIVKNKALNRISHYEIKRKVYQEIAEKYKTKFESPDFYMTDELFKAYEQAVKNLPKEFREVYLLTRSKKITRKEIASRLNVSSQTVNYRVGQALKLLRMALKKFLPSLLAVVLWGL</sequence>
<dbReference type="Pfam" id="PF08281">
    <property type="entry name" value="Sigma70_r4_2"/>
    <property type="match status" value="1"/>
</dbReference>
<dbReference type="SUPFAM" id="SSF88659">
    <property type="entry name" value="Sigma3 and sigma4 domains of RNA polymerase sigma factors"/>
    <property type="match status" value="1"/>
</dbReference>
<dbReference type="InterPro" id="IPR013249">
    <property type="entry name" value="RNA_pol_sigma70_r4_t2"/>
</dbReference>
<evidence type="ECO:0000259" key="6">
    <source>
        <dbReference type="Pfam" id="PF08281"/>
    </source>
</evidence>
<dbReference type="NCBIfam" id="TIGR02985">
    <property type="entry name" value="Sig70_bacteroi1"/>
    <property type="match status" value="1"/>
</dbReference>
<feature type="domain" description="RNA polymerase sigma factor 70 region 4 type 2" evidence="6">
    <location>
        <begin position="123"/>
        <end position="174"/>
    </location>
</feature>
<keyword evidence="3" id="KW-0731">Sigma factor</keyword>
<keyword evidence="4" id="KW-0804">Transcription</keyword>
<dbReference type="Gene3D" id="1.10.10.10">
    <property type="entry name" value="Winged helix-like DNA-binding domain superfamily/Winged helix DNA-binding domain"/>
    <property type="match status" value="1"/>
</dbReference>
<dbReference type="Proteomes" id="UP000238304">
    <property type="component" value="Chromosome"/>
</dbReference>
<evidence type="ECO:0000256" key="4">
    <source>
        <dbReference type="ARBA" id="ARBA00023163"/>
    </source>
</evidence>
<dbReference type="InterPro" id="IPR007627">
    <property type="entry name" value="RNA_pol_sigma70_r2"/>
</dbReference>
<name>A0ABM6T5H6_9BACE</name>
<evidence type="ECO:0000256" key="2">
    <source>
        <dbReference type="ARBA" id="ARBA00023015"/>
    </source>
</evidence>
<dbReference type="Pfam" id="PF04542">
    <property type="entry name" value="Sigma70_r2"/>
    <property type="match status" value="1"/>
</dbReference>
<protein>
    <submittedName>
        <fullName evidence="7">RNA polymerase sigma-70 factor</fullName>
    </submittedName>
</protein>
<evidence type="ECO:0000259" key="5">
    <source>
        <dbReference type="Pfam" id="PF04542"/>
    </source>
</evidence>
<dbReference type="InterPro" id="IPR014327">
    <property type="entry name" value="RNA_pol_sigma70_bacteroid"/>
</dbReference>
<evidence type="ECO:0000256" key="3">
    <source>
        <dbReference type="ARBA" id="ARBA00023082"/>
    </source>
</evidence>
<dbReference type="SUPFAM" id="SSF88946">
    <property type="entry name" value="Sigma2 domain of RNA polymerase sigma factors"/>
    <property type="match status" value="1"/>
</dbReference>
<dbReference type="InterPro" id="IPR014284">
    <property type="entry name" value="RNA_pol_sigma-70_dom"/>
</dbReference>
<dbReference type="InterPro" id="IPR039425">
    <property type="entry name" value="RNA_pol_sigma-70-like"/>
</dbReference>
<dbReference type="PANTHER" id="PTHR43133">
    <property type="entry name" value="RNA POLYMERASE ECF-TYPE SIGMA FACTO"/>
    <property type="match status" value="1"/>
</dbReference>